<dbReference type="PANTHER" id="PTHR33121:SF71">
    <property type="entry name" value="OXYGEN SENSOR PROTEIN DOSP"/>
    <property type="match status" value="1"/>
</dbReference>
<dbReference type="InterPro" id="IPR001633">
    <property type="entry name" value="EAL_dom"/>
</dbReference>
<dbReference type="InterPro" id="IPR050706">
    <property type="entry name" value="Cyclic-di-GMP_PDE-like"/>
</dbReference>
<feature type="domain" description="EAL" evidence="1">
    <location>
        <begin position="1"/>
        <end position="87"/>
    </location>
</feature>
<gene>
    <name evidence="2" type="ORF">SAMN05216403_1281</name>
</gene>
<dbReference type="PANTHER" id="PTHR33121">
    <property type="entry name" value="CYCLIC DI-GMP PHOSPHODIESTERASE PDEF"/>
    <property type="match status" value="1"/>
</dbReference>
<organism evidence="2 3">
    <name type="scientific">Nitrosospira multiformis (strain ATCC 25196 / NCIMB 11849 / C 71)</name>
    <dbReference type="NCBI Taxonomy" id="323848"/>
    <lineage>
        <taxon>Bacteria</taxon>
        <taxon>Pseudomonadati</taxon>
        <taxon>Pseudomonadota</taxon>
        <taxon>Betaproteobacteria</taxon>
        <taxon>Nitrosomonadales</taxon>
        <taxon>Nitrosomonadaceae</taxon>
        <taxon>Nitrosospira</taxon>
    </lineage>
</organism>
<evidence type="ECO:0000313" key="3">
    <source>
        <dbReference type="Proteomes" id="UP000236751"/>
    </source>
</evidence>
<evidence type="ECO:0000313" key="2">
    <source>
        <dbReference type="EMBL" id="SEG08169.1"/>
    </source>
</evidence>
<dbReference type="SUPFAM" id="SSF141868">
    <property type="entry name" value="EAL domain-like"/>
    <property type="match status" value="1"/>
</dbReference>
<name>A0A1H5X8U6_NITMU</name>
<sequence length="89" mass="10216">MRQFAIDRLKIDRSFVRDLPQDTDAKAIIRAIVGMGRSLGLRVIVEGVETEGQAEYLRSVQCDESQGYLYARPMRPDDFEAWVKTRNPV</sequence>
<reference evidence="2 3" key="1">
    <citation type="submission" date="2016-10" db="EMBL/GenBank/DDBJ databases">
        <authorList>
            <person name="de Groot N.N."/>
        </authorList>
    </citation>
    <scope>NUCLEOTIDE SEQUENCE [LARGE SCALE GENOMIC DNA]</scope>
    <source>
        <strain evidence="2 3">Nl13</strain>
    </source>
</reference>
<dbReference type="AlphaFoldDB" id="A0A1H5X8U6"/>
<evidence type="ECO:0000259" key="1">
    <source>
        <dbReference type="PROSITE" id="PS50883"/>
    </source>
</evidence>
<dbReference type="PROSITE" id="PS50883">
    <property type="entry name" value="EAL"/>
    <property type="match status" value="1"/>
</dbReference>
<proteinExistence type="predicted"/>
<protein>
    <submittedName>
        <fullName evidence="2">EAL domain-containing protein</fullName>
    </submittedName>
</protein>
<accession>A0A1H5X8U6</accession>
<dbReference type="Gene3D" id="3.20.20.450">
    <property type="entry name" value="EAL domain"/>
    <property type="match status" value="1"/>
</dbReference>
<dbReference type="CDD" id="cd01948">
    <property type="entry name" value="EAL"/>
    <property type="match status" value="1"/>
</dbReference>
<dbReference type="EMBL" id="FNVK01000028">
    <property type="protein sequence ID" value="SEG08169.1"/>
    <property type="molecule type" value="Genomic_DNA"/>
</dbReference>
<dbReference type="Proteomes" id="UP000236751">
    <property type="component" value="Unassembled WGS sequence"/>
</dbReference>
<dbReference type="InterPro" id="IPR035919">
    <property type="entry name" value="EAL_sf"/>
</dbReference>
<dbReference type="GO" id="GO:0071111">
    <property type="term" value="F:cyclic-guanylate-specific phosphodiesterase activity"/>
    <property type="evidence" value="ECO:0007669"/>
    <property type="project" value="InterPro"/>
</dbReference>
<dbReference type="Pfam" id="PF00563">
    <property type="entry name" value="EAL"/>
    <property type="match status" value="1"/>
</dbReference>